<evidence type="ECO:0000313" key="2">
    <source>
        <dbReference type="Proteomes" id="UP000568380"/>
    </source>
</evidence>
<dbReference type="EMBL" id="JACHIN010000031">
    <property type="protein sequence ID" value="MBB5085099.1"/>
    <property type="molecule type" value="Genomic_DNA"/>
</dbReference>
<protein>
    <submittedName>
        <fullName evidence="1">Uncharacterized protein</fullName>
    </submittedName>
</protein>
<evidence type="ECO:0000313" key="1">
    <source>
        <dbReference type="EMBL" id="MBB5085099.1"/>
    </source>
</evidence>
<dbReference type="AlphaFoldDB" id="A0A7W8AG23"/>
<name>A0A7W8AG23_9ACTN</name>
<organism evidence="1 2">
    <name type="scientific">Nonomuraea endophytica</name>
    <dbReference type="NCBI Taxonomy" id="714136"/>
    <lineage>
        <taxon>Bacteria</taxon>
        <taxon>Bacillati</taxon>
        <taxon>Actinomycetota</taxon>
        <taxon>Actinomycetes</taxon>
        <taxon>Streptosporangiales</taxon>
        <taxon>Streptosporangiaceae</taxon>
        <taxon>Nonomuraea</taxon>
    </lineage>
</organism>
<proteinExistence type="predicted"/>
<dbReference type="Proteomes" id="UP000568380">
    <property type="component" value="Unassembled WGS sequence"/>
</dbReference>
<comment type="caution">
    <text evidence="1">The sequence shown here is derived from an EMBL/GenBank/DDBJ whole genome shotgun (WGS) entry which is preliminary data.</text>
</comment>
<accession>A0A7W8AG23</accession>
<keyword evidence="2" id="KW-1185">Reference proteome</keyword>
<dbReference type="RefSeq" id="WP_184976250.1">
    <property type="nucleotide sequence ID" value="NZ_JACHIN010000031.1"/>
</dbReference>
<sequence length="134" mass="14639">MQTMSPAVERLVRLMLLLPSDPHEPLWRSVTDDCGDLPTVMSIPGWVRDSAKMWPDGAPRTLAEMVLTVFGNPSDITLRLLSQAVGATTPRTKARAETGAGTAWATRVREAAIDVLAEAPSREEVLERAESEWG</sequence>
<gene>
    <name evidence="1" type="ORF">HNR40_010613</name>
</gene>
<reference evidence="1 2" key="1">
    <citation type="submission" date="2020-08" db="EMBL/GenBank/DDBJ databases">
        <title>Genomic Encyclopedia of Type Strains, Phase IV (KMG-IV): sequencing the most valuable type-strain genomes for metagenomic binning, comparative biology and taxonomic classification.</title>
        <authorList>
            <person name="Goeker M."/>
        </authorList>
    </citation>
    <scope>NUCLEOTIDE SEQUENCE [LARGE SCALE GENOMIC DNA]</scope>
    <source>
        <strain evidence="1 2">DSM 45385</strain>
    </source>
</reference>